<comment type="caution">
    <text evidence="2">The sequence shown here is derived from an EMBL/GenBank/DDBJ whole genome shotgun (WGS) entry which is preliminary data.</text>
</comment>
<organism evidence="2 3">
    <name type="scientific">Phytohabitans maris</name>
    <dbReference type="NCBI Taxonomy" id="3071409"/>
    <lineage>
        <taxon>Bacteria</taxon>
        <taxon>Bacillati</taxon>
        <taxon>Actinomycetota</taxon>
        <taxon>Actinomycetes</taxon>
        <taxon>Micromonosporales</taxon>
        <taxon>Micromonosporaceae</taxon>
    </lineage>
</organism>
<proteinExistence type="predicted"/>
<evidence type="ECO:0000256" key="1">
    <source>
        <dbReference type="SAM" id="MobiDB-lite"/>
    </source>
</evidence>
<sequence length="317" mass="34000">MSQPVTRRVAVALLAAAVAGCGSEPGPPAAGPTSAPPPSAGPTAAPSTAPPAPPPAASELPLGGRRIFPAYRVVAYYGTAGNPALGVLGESSPEGILPRLRGAARGYGAGGRPVQVAYELIATVAQASPGKDGRYRRTIDLARIRQYVEAARRHRLLVVLDVQPGRSDFLTEVAKLRPFLEQPHVGLALDPEWRMAAGQVPGRTIGRVSAAEVNLVSAYVAGIVRERGLPEKLFVLHQFRASMIPDITRVQARPGLAMVQHVDGFGTRAEKDATFGRLRRPGQFHIGYKLFYDEDVRMYTPREVLAFRPSPEYVSYQ</sequence>
<reference evidence="2 3" key="1">
    <citation type="submission" date="2023-08" db="EMBL/GenBank/DDBJ databases">
        <title>Phytohabitans sansha sp. nov., isolated from marine sediment.</title>
        <authorList>
            <person name="Zhao Y."/>
            <person name="Yi K."/>
        </authorList>
    </citation>
    <scope>NUCLEOTIDE SEQUENCE [LARGE SCALE GENOMIC DNA]</scope>
    <source>
        <strain evidence="2 3">ZYX-F-186</strain>
    </source>
</reference>
<feature type="region of interest" description="Disordered" evidence="1">
    <location>
        <begin position="22"/>
        <end position="60"/>
    </location>
</feature>
<dbReference type="RefSeq" id="WP_308713022.1">
    <property type="nucleotide sequence ID" value="NZ_JAVHUY010000012.1"/>
</dbReference>
<dbReference type="PROSITE" id="PS51257">
    <property type="entry name" value="PROKAR_LIPOPROTEIN"/>
    <property type="match status" value="1"/>
</dbReference>
<evidence type="ECO:0000313" key="3">
    <source>
        <dbReference type="Proteomes" id="UP001230908"/>
    </source>
</evidence>
<dbReference type="EMBL" id="JAVHUY010000012">
    <property type="protein sequence ID" value="MDQ7905749.1"/>
    <property type="molecule type" value="Genomic_DNA"/>
</dbReference>
<evidence type="ECO:0008006" key="4">
    <source>
        <dbReference type="Google" id="ProtNLM"/>
    </source>
</evidence>
<dbReference type="Proteomes" id="UP001230908">
    <property type="component" value="Unassembled WGS sequence"/>
</dbReference>
<keyword evidence="3" id="KW-1185">Reference proteome</keyword>
<gene>
    <name evidence="2" type="ORF">RB614_14615</name>
</gene>
<protein>
    <recommendedName>
        <fullName evidence="4">Lipoprotein</fullName>
    </recommendedName>
</protein>
<name>A0ABU0ZFB2_9ACTN</name>
<accession>A0ABU0ZFB2</accession>
<feature type="compositionally biased region" description="Pro residues" evidence="1">
    <location>
        <begin position="25"/>
        <end position="40"/>
    </location>
</feature>
<evidence type="ECO:0000313" key="2">
    <source>
        <dbReference type="EMBL" id="MDQ7905749.1"/>
    </source>
</evidence>